<dbReference type="GO" id="GO:0052873">
    <property type="term" value="F:FMN reductase (NADPH) activity"/>
    <property type="evidence" value="ECO:0007669"/>
    <property type="project" value="UniProtKB-EC"/>
</dbReference>
<dbReference type="OrthoDB" id="9775805at2"/>
<dbReference type="RefSeq" id="WP_121202404.1">
    <property type="nucleotide sequence ID" value="NZ_RBZP01000001.1"/>
</dbReference>
<dbReference type="InterPro" id="IPR016446">
    <property type="entry name" value="Flavin_OxRdtase_Frp"/>
</dbReference>
<dbReference type="CDD" id="cd02146">
    <property type="entry name" value="NfsA-like"/>
    <property type="match status" value="1"/>
</dbReference>
<keyword evidence="4 5" id="KW-0560">Oxidoreductase</keyword>
<name>A0A495AB90_9BACI</name>
<dbReference type="SUPFAM" id="SSF55469">
    <property type="entry name" value="FMN-dependent nitroreductase-like"/>
    <property type="match status" value="1"/>
</dbReference>
<gene>
    <name evidence="7" type="ORF">D8M06_00520</name>
</gene>
<dbReference type="Gene3D" id="3.40.109.10">
    <property type="entry name" value="NADH Oxidase"/>
    <property type="match status" value="1"/>
</dbReference>
<comment type="caution">
    <text evidence="7">The sequence shown here is derived from an EMBL/GenBank/DDBJ whole genome shotgun (WGS) entry which is preliminary data.</text>
</comment>
<reference evidence="7 8" key="1">
    <citation type="journal article" date="2016" name="Int. J. Syst. Evol. Microbiol.">
        <title>Oceanobacillus halophilus sp. nov., a novel moderately halophilic bacterium from a hypersaline lake.</title>
        <authorList>
            <person name="Amoozegar M.A."/>
            <person name="Bagheri M."/>
            <person name="Makhdoumi A."/>
            <person name="Nikou M.M."/>
            <person name="Fazeli S.A.S."/>
            <person name="Schumann P."/>
            <person name="Sproer C."/>
            <person name="Sanchez-Porro C."/>
            <person name="Ventosa A."/>
        </authorList>
    </citation>
    <scope>NUCLEOTIDE SEQUENCE [LARGE SCALE GENOMIC DNA]</scope>
    <source>
        <strain evidence="7 8">DSM 23996</strain>
    </source>
</reference>
<dbReference type="PIRSF" id="PIRSF005426">
    <property type="entry name" value="Frp"/>
    <property type="match status" value="1"/>
</dbReference>
<comment type="similarity">
    <text evidence="1 5">Belongs to the flavin oxidoreductase frp family.</text>
</comment>
<dbReference type="InterPro" id="IPR029479">
    <property type="entry name" value="Nitroreductase"/>
</dbReference>
<evidence type="ECO:0000256" key="1">
    <source>
        <dbReference type="ARBA" id="ARBA00008366"/>
    </source>
</evidence>
<keyword evidence="5" id="KW-0521">NADP</keyword>
<dbReference type="InterPro" id="IPR000415">
    <property type="entry name" value="Nitroreductase-like"/>
</dbReference>
<evidence type="ECO:0000256" key="4">
    <source>
        <dbReference type="ARBA" id="ARBA00023002"/>
    </source>
</evidence>
<protein>
    <submittedName>
        <fullName evidence="7">Oxygen-insensitive NADPH nitroreductase</fullName>
        <ecNumber evidence="7">1.5.1.38</ecNumber>
    </submittedName>
</protein>
<sequence>MNTTIETILNHRSIRKFKDEKLTKNQIHTLVKSAQQASTSSFVMAYTIIGVTDEKLKEELQKVSGHPQVTNNGHLFMFCGDLHRVQLVADDNELENMKESIESTEQFIVTTIDASLAAQNLAIAAESMELGICYLGSIRNDINRVSELLNLPDHVVPLFGIAVGYPDDNPEIKPRFPLDIVYHENQYANDEEQRQLLSDFDIELKAYYEKRSTNRRVDTWKDQMIRKYTKSLRMDVTSFVQNKNLNKR</sequence>
<dbReference type="EMBL" id="RBZP01000001">
    <property type="protein sequence ID" value="RKQ37321.1"/>
    <property type="molecule type" value="Genomic_DNA"/>
</dbReference>
<dbReference type="PANTHER" id="PTHR43425:SF3">
    <property type="entry name" value="NADPH-DEPENDENT OXIDOREDUCTASE"/>
    <property type="match status" value="1"/>
</dbReference>
<accession>A0A495AB90</accession>
<keyword evidence="8" id="KW-1185">Reference proteome</keyword>
<evidence type="ECO:0000256" key="2">
    <source>
        <dbReference type="ARBA" id="ARBA00022630"/>
    </source>
</evidence>
<evidence type="ECO:0000259" key="6">
    <source>
        <dbReference type="Pfam" id="PF00881"/>
    </source>
</evidence>
<dbReference type="NCBIfam" id="NF008033">
    <property type="entry name" value="PRK10765.1"/>
    <property type="match status" value="1"/>
</dbReference>
<keyword evidence="3 5" id="KW-0288">FMN</keyword>
<dbReference type="PANTHER" id="PTHR43425">
    <property type="entry name" value="OXYGEN-INSENSITIVE NADPH NITROREDUCTASE"/>
    <property type="match status" value="1"/>
</dbReference>
<proteinExistence type="inferred from homology"/>
<evidence type="ECO:0000256" key="3">
    <source>
        <dbReference type="ARBA" id="ARBA00022643"/>
    </source>
</evidence>
<dbReference type="EC" id="1.5.1.38" evidence="7"/>
<evidence type="ECO:0000313" key="8">
    <source>
        <dbReference type="Proteomes" id="UP000269301"/>
    </source>
</evidence>
<evidence type="ECO:0000256" key="5">
    <source>
        <dbReference type="PIRNR" id="PIRNR005426"/>
    </source>
</evidence>
<dbReference type="AlphaFoldDB" id="A0A495AB90"/>
<keyword evidence="2 5" id="KW-0285">Flavoprotein</keyword>
<dbReference type="Pfam" id="PF00881">
    <property type="entry name" value="Nitroreductase"/>
    <property type="match status" value="1"/>
</dbReference>
<organism evidence="7 8">
    <name type="scientific">Oceanobacillus halophilus</name>
    <dbReference type="NCBI Taxonomy" id="930130"/>
    <lineage>
        <taxon>Bacteria</taxon>
        <taxon>Bacillati</taxon>
        <taxon>Bacillota</taxon>
        <taxon>Bacilli</taxon>
        <taxon>Bacillales</taxon>
        <taxon>Bacillaceae</taxon>
        <taxon>Oceanobacillus</taxon>
    </lineage>
</organism>
<dbReference type="Proteomes" id="UP000269301">
    <property type="component" value="Unassembled WGS sequence"/>
</dbReference>
<evidence type="ECO:0000313" key="7">
    <source>
        <dbReference type="EMBL" id="RKQ37321.1"/>
    </source>
</evidence>
<feature type="domain" description="Nitroreductase" evidence="6">
    <location>
        <begin position="8"/>
        <end position="165"/>
    </location>
</feature>